<dbReference type="GO" id="GO:0007156">
    <property type="term" value="P:homophilic cell adhesion via plasma membrane adhesion molecules"/>
    <property type="evidence" value="ECO:0007669"/>
    <property type="project" value="InterPro"/>
</dbReference>
<keyword evidence="6" id="KW-1185">Reference proteome</keyword>
<name>A0AAV4F337_9GAST</name>
<evidence type="ECO:0000313" key="6">
    <source>
        <dbReference type="Proteomes" id="UP000762676"/>
    </source>
</evidence>
<dbReference type="EMBL" id="BMAT01004072">
    <property type="protein sequence ID" value="GFR67778.1"/>
    <property type="molecule type" value="Genomic_DNA"/>
</dbReference>
<evidence type="ECO:0000259" key="4">
    <source>
        <dbReference type="PROSITE" id="PS50268"/>
    </source>
</evidence>
<feature type="region of interest" description="Disordered" evidence="2">
    <location>
        <begin position="751"/>
        <end position="778"/>
    </location>
</feature>
<feature type="compositionally biased region" description="Polar residues" evidence="2">
    <location>
        <begin position="505"/>
        <end position="534"/>
    </location>
</feature>
<evidence type="ECO:0000256" key="2">
    <source>
        <dbReference type="SAM" id="MobiDB-lite"/>
    </source>
</evidence>
<feature type="transmembrane region" description="Helical" evidence="3">
    <location>
        <begin position="208"/>
        <end position="229"/>
    </location>
</feature>
<feature type="compositionally biased region" description="Basic and acidic residues" evidence="2">
    <location>
        <begin position="293"/>
        <end position="303"/>
    </location>
</feature>
<feature type="domain" description="Cadherin" evidence="4">
    <location>
        <begin position="1"/>
        <end position="69"/>
    </location>
</feature>
<dbReference type="PROSITE" id="PS50268">
    <property type="entry name" value="CADHERIN_2"/>
    <property type="match status" value="1"/>
</dbReference>
<evidence type="ECO:0000256" key="3">
    <source>
        <dbReference type="SAM" id="Phobius"/>
    </source>
</evidence>
<feature type="compositionally biased region" description="Polar residues" evidence="2">
    <location>
        <begin position="256"/>
        <end position="268"/>
    </location>
</feature>
<feature type="region of interest" description="Disordered" evidence="2">
    <location>
        <begin position="814"/>
        <end position="836"/>
    </location>
</feature>
<dbReference type="Proteomes" id="UP000762676">
    <property type="component" value="Unassembled WGS sequence"/>
</dbReference>
<keyword evidence="1" id="KW-0106">Calcium</keyword>
<feature type="region of interest" description="Disordered" evidence="2">
    <location>
        <begin position="591"/>
        <end position="636"/>
    </location>
</feature>
<dbReference type="InterPro" id="IPR002126">
    <property type="entry name" value="Cadherin-like_dom"/>
</dbReference>
<keyword evidence="3" id="KW-1133">Transmembrane helix</keyword>
<dbReference type="CDD" id="cd11304">
    <property type="entry name" value="Cadherin_repeat"/>
    <property type="match status" value="1"/>
</dbReference>
<feature type="region of interest" description="Disordered" evidence="2">
    <location>
        <begin position="252"/>
        <end position="334"/>
    </location>
</feature>
<protein>
    <submittedName>
        <fullName evidence="5">Cadherin-23</fullName>
    </submittedName>
</protein>
<evidence type="ECO:0000256" key="1">
    <source>
        <dbReference type="PROSITE-ProRule" id="PRU00043"/>
    </source>
</evidence>
<dbReference type="Gene3D" id="2.60.40.60">
    <property type="entry name" value="Cadherins"/>
    <property type="match status" value="1"/>
</dbReference>
<evidence type="ECO:0000313" key="5">
    <source>
        <dbReference type="EMBL" id="GFR67778.1"/>
    </source>
</evidence>
<keyword evidence="3" id="KW-0812">Transmembrane</keyword>
<feature type="region of interest" description="Disordered" evidence="2">
    <location>
        <begin position="505"/>
        <end position="568"/>
    </location>
</feature>
<gene>
    <name evidence="5" type="ORF">ElyMa_002007800</name>
</gene>
<dbReference type="GO" id="GO:0016020">
    <property type="term" value="C:membrane"/>
    <property type="evidence" value="ECO:0007669"/>
    <property type="project" value="InterPro"/>
</dbReference>
<dbReference type="AlphaFoldDB" id="A0AAV4F337"/>
<comment type="caution">
    <text evidence="5">The sequence shown here is derived from an EMBL/GenBank/DDBJ whole genome shotgun (WGS) entry which is preliminary data.</text>
</comment>
<proteinExistence type="predicted"/>
<keyword evidence="3" id="KW-0472">Membrane</keyword>
<dbReference type="GO" id="GO:0005509">
    <property type="term" value="F:calcium ion binding"/>
    <property type="evidence" value="ECO:0007669"/>
    <property type="project" value="UniProtKB-UniRule"/>
</dbReference>
<sequence>MFQVDSVSGDVTTKGEVDAESSAIDNGLVRLVIMAQEETSGGTAHQGDTNATVTLHVQIVDVDDNVPEFNAVTFSGDIGKQASIGDTISLAGPGYISIEDKDIEVAHNRFNIYLERDGVAWDVFTPSLQTGQGHVTLLLRVARDAALRDIVSSEIKFQIIAQPLSAGSPGARMTAPSVAEVVLSISDSQASALASQAEGEEFSTAETVIVVLVIALILFVFFAVIYVVYKTRRNRSPNMPVIRRNSKYYVSKRSDSNCNDQSLGSDPNVSKRVDQNTTVVAERPNSEEGPADMYEHYESKTKTSDLVGSPAQTVNSDSGSSSTANTLDSTGKHTVTAAVNRNRCDVTPLTNKTHGLNKLEQQLLTHDWSITENPGQTAPGERVHAQTKSQDALISLLDKPDKSDRLNIPSLGEAGAVTTALTSSEPAARTSATGYVNVSQVSLSKQETSKSACDVAPLGQRLESNKLLGEVNQKLVQLNSSTIVTGEKQCDIVPFSNTQRKITDIRQPSISSGTSDLVQSDSRKSSFSNTSTTDVAPLIKQGSGTEELSKKHNLRQSKGTNPNVKGMINPAFTRQASNTATMESENKAHLGKDKITPSNDSATVEKSNQSGCGIVEKANSNRKTAPRIPPTEVQGSNSITKALNATKRSSPAVVSATSNTMVTKNPLPPAVPKRVVTSSKNLPVATSNFQLSQPSVPPVALALPSFTGSPVLTEDYLVITNPVYEPYMVSSTTNPATASSTPPMAVETRKQQMSTQPNSKENNEITSQENNAILNKSPSTDYMTKAKNLLSEVASSMIVNEKSDLRSKTAVTKSVRIVESNESSTSPDSREKLTKF</sequence>
<organism evidence="5 6">
    <name type="scientific">Elysia marginata</name>
    <dbReference type="NCBI Taxonomy" id="1093978"/>
    <lineage>
        <taxon>Eukaryota</taxon>
        <taxon>Metazoa</taxon>
        <taxon>Spiralia</taxon>
        <taxon>Lophotrochozoa</taxon>
        <taxon>Mollusca</taxon>
        <taxon>Gastropoda</taxon>
        <taxon>Heterobranchia</taxon>
        <taxon>Euthyneura</taxon>
        <taxon>Panpulmonata</taxon>
        <taxon>Sacoglossa</taxon>
        <taxon>Placobranchoidea</taxon>
        <taxon>Plakobranchidae</taxon>
        <taxon>Elysia</taxon>
    </lineage>
</organism>
<feature type="compositionally biased region" description="Polar residues" evidence="2">
    <location>
        <begin position="596"/>
        <end position="611"/>
    </location>
</feature>
<accession>A0AAV4F337</accession>
<feature type="compositionally biased region" description="Polar residues" evidence="2">
    <location>
        <begin position="304"/>
        <end position="334"/>
    </location>
</feature>
<reference evidence="5 6" key="1">
    <citation type="journal article" date="2021" name="Elife">
        <title>Chloroplast acquisition without the gene transfer in kleptoplastic sea slugs, Plakobranchus ocellatus.</title>
        <authorList>
            <person name="Maeda T."/>
            <person name="Takahashi S."/>
            <person name="Yoshida T."/>
            <person name="Shimamura S."/>
            <person name="Takaki Y."/>
            <person name="Nagai Y."/>
            <person name="Toyoda A."/>
            <person name="Suzuki Y."/>
            <person name="Arimoto A."/>
            <person name="Ishii H."/>
            <person name="Satoh N."/>
            <person name="Nishiyama T."/>
            <person name="Hasebe M."/>
            <person name="Maruyama T."/>
            <person name="Minagawa J."/>
            <person name="Obokata J."/>
            <person name="Shigenobu S."/>
        </authorList>
    </citation>
    <scope>NUCLEOTIDE SEQUENCE [LARGE SCALE GENOMIC DNA]</scope>
</reference>